<evidence type="ECO:0000259" key="14">
    <source>
        <dbReference type="PROSITE" id="PS50235"/>
    </source>
</evidence>
<reference evidence="16 17" key="1">
    <citation type="journal article" date="2020" name="Nat. Commun.">
        <title>Genome of Tripterygium wilfordii and identification of cytochrome P450 involved in triptolide biosynthesis.</title>
        <authorList>
            <person name="Tu L."/>
            <person name="Su P."/>
            <person name="Zhang Z."/>
            <person name="Gao L."/>
            <person name="Wang J."/>
            <person name="Hu T."/>
            <person name="Zhou J."/>
            <person name="Zhang Y."/>
            <person name="Zhao Y."/>
            <person name="Liu Y."/>
            <person name="Song Y."/>
            <person name="Tong Y."/>
            <person name="Lu Y."/>
            <person name="Yang J."/>
            <person name="Xu C."/>
            <person name="Jia M."/>
            <person name="Peters R.J."/>
            <person name="Huang L."/>
            <person name="Gao W."/>
        </authorList>
    </citation>
    <scope>NUCLEOTIDE SEQUENCE [LARGE SCALE GENOMIC DNA]</scope>
    <source>
        <strain evidence="17">cv. XIE 37</strain>
        <tissue evidence="16">Leaf</tissue>
    </source>
</reference>
<evidence type="ECO:0000256" key="7">
    <source>
        <dbReference type="ARBA" id="ARBA00022786"/>
    </source>
</evidence>
<dbReference type="InterPro" id="IPR028889">
    <property type="entry name" value="USP"/>
</dbReference>
<gene>
    <name evidence="16" type="ORF">HS088_TW11G00223</name>
</gene>
<evidence type="ECO:0000256" key="6">
    <source>
        <dbReference type="ARBA" id="ARBA00022771"/>
    </source>
</evidence>
<dbReference type="InterPro" id="IPR001394">
    <property type="entry name" value="Peptidase_C19_UCH"/>
</dbReference>
<feature type="region of interest" description="Disordered" evidence="12">
    <location>
        <begin position="1105"/>
        <end position="1149"/>
    </location>
</feature>
<dbReference type="GO" id="GO:0004843">
    <property type="term" value="F:cysteine-type deubiquitinase activity"/>
    <property type="evidence" value="ECO:0007669"/>
    <property type="project" value="UniProtKB-EC"/>
</dbReference>
<dbReference type="EMBL" id="JAAARO010000011">
    <property type="protein sequence ID" value="KAF5740157.1"/>
    <property type="molecule type" value="Genomic_DNA"/>
</dbReference>
<dbReference type="PROSITE" id="PS01360">
    <property type="entry name" value="ZF_MYND_1"/>
    <property type="match status" value="1"/>
</dbReference>
<dbReference type="Gene3D" id="3.90.70.10">
    <property type="entry name" value="Cysteine proteinases"/>
    <property type="match status" value="1"/>
</dbReference>
<feature type="compositionally biased region" description="Low complexity" evidence="12">
    <location>
        <begin position="195"/>
        <end position="227"/>
    </location>
</feature>
<evidence type="ECO:0000256" key="12">
    <source>
        <dbReference type="SAM" id="MobiDB-lite"/>
    </source>
</evidence>
<feature type="compositionally biased region" description="Low complexity" evidence="12">
    <location>
        <begin position="293"/>
        <end position="305"/>
    </location>
</feature>
<feature type="region of interest" description="Disordered" evidence="12">
    <location>
        <begin position="194"/>
        <end position="227"/>
    </location>
</feature>
<evidence type="ECO:0000256" key="9">
    <source>
        <dbReference type="ARBA" id="ARBA00022807"/>
    </source>
</evidence>
<dbReference type="PROSITE" id="PS00972">
    <property type="entry name" value="USP_1"/>
    <property type="match status" value="1"/>
</dbReference>
<dbReference type="FunFam" id="6.10.140.2220:FF:000006">
    <property type="entry name" value="Ubiquitin carboxyl-terminal hydrolase 15"/>
    <property type="match status" value="1"/>
</dbReference>
<dbReference type="InterPro" id="IPR038765">
    <property type="entry name" value="Papain-like_cys_pep_sf"/>
</dbReference>
<dbReference type="EC" id="3.4.19.12" evidence="3"/>
<evidence type="ECO:0000313" key="17">
    <source>
        <dbReference type="Proteomes" id="UP000593562"/>
    </source>
</evidence>
<dbReference type="GO" id="GO:0005634">
    <property type="term" value="C:nucleus"/>
    <property type="evidence" value="ECO:0007669"/>
    <property type="project" value="TreeGrafter"/>
</dbReference>
<name>A0A7J7D1C8_TRIWF</name>
<dbReference type="GO" id="GO:0008270">
    <property type="term" value="F:zinc ion binding"/>
    <property type="evidence" value="ECO:0007669"/>
    <property type="project" value="UniProtKB-KW"/>
</dbReference>
<evidence type="ECO:0000259" key="15">
    <source>
        <dbReference type="PROSITE" id="PS50865"/>
    </source>
</evidence>
<dbReference type="SUPFAM" id="SSF144232">
    <property type="entry name" value="HIT/MYND zinc finger-like"/>
    <property type="match status" value="1"/>
</dbReference>
<evidence type="ECO:0000256" key="8">
    <source>
        <dbReference type="ARBA" id="ARBA00022801"/>
    </source>
</evidence>
<dbReference type="PROSITE" id="PS50865">
    <property type="entry name" value="ZF_MYND_2"/>
    <property type="match status" value="1"/>
</dbReference>
<dbReference type="Pfam" id="PF01753">
    <property type="entry name" value="zf-MYND"/>
    <property type="match status" value="1"/>
</dbReference>
<feature type="compositionally biased region" description="Basic and acidic residues" evidence="12">
    <location>
        <begin position="1070"/>
        <end position="1085"/>
    </location>
</feature>
<keyword evidence="8" id="KW-0378">Hydrolase</keyword>
<dbReference type="InterPro" id="IPR050164">
    <property type="entry name" value="Peptidase_C19"/>
</dbReference>
<feature type="domain" description="USP" evidence="14">
    <location>
        <begin position="610"/>
        <end position="915"/>
    </location>
</feature>
<dbReference type="Proteomes" id="UP000593562">
    <property type="component" value="Unassembled WGS sequence"/>
</dbReference>
<evidence type="ECO:0000256" key="13">
    <source>
        <dbReference type="SAM" id="Phobius"/>
    </source>
</evidence>
<dbReference type="AlphaFoldDB" id="A0A7J7D1C8"/>
<feature type="compositionally biased region" description="Polar residues" evidence="12">
    <location>
        <begin position="991"/>
        <end position="1000"/>
    </location>
</feature>
<keyword evidence="6 11" id="KW-0863">Zinc-finger</keyword>
<comment type="catalytic activity">
    <reaction evidence="1">
        <text>Thiol-dependent hydrolysis of ester, thioester, amide, peptide and isopeptide bonds formed by the C-terminal Gly of ubiquitin (a 76-residue protein attached to proteins as an intracellular targeting signal).</text>
        <dbReference type="EC" id="3.4.19.12"/>
    </reaction>
</comment>
<evidence type="ECO:0000256" key="3">
    <source>
        <dbReference type="ARBA" id="ARBA00012759"/>
    </source>
</evidence>
<keyword evidence="10" id="KW-0862">Zinc</keyword>
<dbReference type="Pfam" id="PF00443">
    <property type="entry name" value="UCH"/>
    <property type="match status" value="1"/>
</dbReference>
<feature type="compositionally biased region" description="Low complexity" evidence="12">
    <location>
        <begin position="1031"/>
        <end position="1044"/>
    </location>
</feature>
<dbReference type="InParanoid" id="A0A7J7D1C8"/>
<evidence type="ECO:0000256" key="2">
    <source>
        <dbReference type="ARBA" id="ARBA00009085"/>
    </source>
</evidence>
<comment type="similarity">
    <text evidence="2">Belongs to the peptidase C19 family.</text>
</comment>
<evidence type="ECO:0000256" key="4">
    <source>
        <dbReference type="ARBA" id="ARBA00022670"/>
    </source>
</evidence>
<dbReference type="SUPFAM" id="SSF54001">
    <property type="entry name" value="Cysteine proteinases"/>
    <property type="match status" value="1"/>
</dbReference>
<feature type="domain" description="MYND-type" evidence="15">
    <location>
        <begin position="75"/>
        <end position="112"/>
    </location>
</feature>
<accession>A0A7J7D1C8</accession>
<dbReference type="OrthoDB" id="420187at2759"/>
<keyword evidence="13" id="KW-0472">Membrane</keyword>
<feature type="region of interest" description="Disordered" evidence="12">
    <location>
        <begin position="399"/>
        <end position="441"/>
    </location>
</feature>
<dbReference type="PANTHER" id="PTHR24006:SF874">
    <property type="entry name" value="UBIQUITIN CARBOXYL-TERMINAL HYDROLASE 16"/>
    <property type="match status" value="1"/>
</dbReference>
<evidence type="ECO:0000256" key="10">
    <source>
        <dbReference type="ARBA" id="ARBA00022833"/>
    </source>
</evidence>
<dbReference type="InterPro" id="IPR002893">
    <property type="entry name" value="Znf_MYND"/>
</dbReference>
<dbReference type="InterPro" id="IPR018200">
    <property type="entry name" value="USP_CS"/>
</dbReference>
<feature type="compositionally biased region" description="Low complexity" evidence="12">
    <location>
        <begin position="979"/>
        <end position="990"/>
    </location>
</feature>
<dbReference type="Gene3D" id="6.10.140.2220">
    <property type="match status" value="1"/>
</dbReference>
<keyword evidence="13" id="KW-0812">Transmembrane</keyword>
<evidence type="ECO:0000256" key="5">
    <source>
        <dbReference type="ARBA" id="ARBA00022723"/>
    </source>
</evidence>
<evidence type="ECO:0000313" key="16">
    <source>
        <dbReference type="EMBL" id="KAF5740157.1"/>
    </source>
</evidence>
<protein>
    <recommendedName>
        <fullName evidence="3">ubiquitinyl hydrolase 1</fullName>
        <ecNumber evidence="3">3.4.19.12</ecNumber>
    </recommendedName>
</protein>
<feature type="region of interest" description="Disordered" evidence="12">
    <location>
        <begin position="977"/>
        <end position="1007"/>
    </location>
</feature>
<dbReference type="FunCoup" id="A0A7J7D1C8">
    <property type="interactions" value="2931"/>
</dbReference>
<feature type="region of interest" description="Disordered" evidence="12">
    <location>
        <begin position="1031"/>
        <end position="1093"/>
    </location>
</feature>
<dbReference type="PANTHER" id="PTHR24006">
    <property type="entry name" value="UBIQUITIN CARBOXYL-TERMINAL HYDROLASE"/>
    <property type="match status" value="1"/>
</dbReference>
<keyword evidence="4 16" id="KW-0645">Protease</keyword>
<evidence type="ECO:0000256" key="1">
    <source>
        <dbReference type="ARBA" id="ARBA00000707"/>
    </source>
</evidence>
<sequence>MHVAGDLGFSSLVLVFCLVFPVIGLVIRRKWRFASAKQEEIKRLLILASEEARRAEEEAFDSYGVVPPSSTNYQCAVCFSPTTTRCARCKAVRYCSGKCQIVHWRQGHKEECHLPDATCGINNEGNDGDQKVTSDQHEIYGERFEMEYIECSKQIENDYGESTFSGSSYSPEVLRSKDEDINVEFDAVGRATDLTSESSSTSFSGFSATSSRNESSDDLSVSESVSSNEIEEATGYLSADNDLDMLGMTSNAIKVDRAELLSSNFTNLVDSVDSFNKLGKLNNYKPSPSNRGSQHVSSKSSVLSQNPMPENSNARPCKISSGFWGRALDTNGSPSQARSDSAVSNSTRAGRGVLSDSESLARLSFNFLADNLHLQTEYSVEKDVGTGDVLPASRPRAINKHADTAANSENAGVDDPKVMNISSSNCGRSKDAVNDFSHDSYEPKSREVESVLLSSHKHRSSTAVEDSFTKDTSKVSRVQSAVSARTNRHVNDTAITSHLAKSGDVERLSSVSQANLASTCDGHSLHSVKSGNFNGVQTVASSQVTSFPNSRPGLKTSMLKVVDQFTGSKLSKHHSLGNGGEGAERYDKGFFPYELFVKLYTWNKIELRPCGLVNCGNSCYANAVLQCLAFTPPLTAYFLQGLHSNACGKKGWCFTCEFESIILKVKEGKSPLSPIGILSKLQNFGRQLGNGREEDAHEFLRYAIDAMQSVCLLEAGVSTTGSPEEETTLIGLTFGGYLRSKIKCARCQVKSERHERMMDLTVEIEGDIQTLEEALRRFTATEILDGDNKYQCSRCKSYEKAKKKLTILEAPNVLTIALKRFQSGKFGKLNKAIRFPEILDLAPYMSGTSDKSPSYRLFGVVVHLDIMNASFSGHYVCYIKTVQNKWFKIDDSTVTPVELERVLTKGAYMLLYARCSPRAPKLIRNRMTPSDAKIKTIPSMVNGKNASAKSSPRDNLANYESFYTKFHHIQRILGEDSSSDNYSFTSSNSDEGSCSTDSNRGSTSTDDFSDFIFGDSGRVWSNSWKIYSDSDTSSSSSLSSSSPSYLRHPQLADPEHCAPGPPETSGSRAYRADSAMKHDGWDRRPNGSGRLVDLEGKGRRFFLHSDSTKQCRKSASTGSSSFRERDSERLGRNTPFDDVKSGVFRERTS</sequence>
<keyword evidence="13" id="KW-1133">Transmembrane helix</keyword>
<feature type="compositionally biased region" description="Basic and acidic residues" evidence="12">
    <location>
        <begin position="1122"/>
        <end position="1149"/>
    </location>
</feature>
<keyword evidence="9" id="KW-0788">Thiol protease</keyword>
<feature type="compositionally biased region" description="Basic and acidic residues" evidence="12">
    <location>
        <begin position="428"/>
        <end position="441"/>
    </location>
</feature>
<dbReference type="GO" id="GO:0016579">
    <property type="term" value="P:protein deubiquitination"/>
    <property type="evidence" value="ECO:0007669"/>
    <property type="project" value="InterPro"/>
</dbReference>
<feature type="region of interest" description="Disordered" evidence="12">
    <location>
        <begin position="328"/>
        <end position="355"/>
    </location>
</feature>
<dbReference type="FunFam" id="3.90.70.10:FF:000026">
    <property type="entry name" value="Ubiquitin carboxyl-terminal hydrolase 15"/>
    <property type="match status" value="1"/>
</dbReference>
<keyword evidence="17" id="KW-1185">Reference proteome</keyword>
<organism evidence="16 17">
    <name type="scientific">Tripterygium wilfordii</name>
    <name type="common">Thunder God vine</name>
    <dbReference type="NCBI Taxonomy" id="458696"/>
    <lineage>
        <taxon>Eukaryota</taxon>
        <taxon>Viridiplantae</taxon>
        <taxon>Streptophyta</taxon>
        <taxon>Embryophyta</taxon>
        <taxon>Tracheophyta</taxon>
        <taxon>Spermatophyta</taxon>
        <taxon>Magnoliopsida</taxon>
        <taxon>eudicotyledons</taxon>
        <taxon>Gunneridae</taxon>
        <taxon>Pentapetalae</taxon>
        <taxon>rosids</taxon>
        <taxon>fabids</taxon>
        <taxon>Celastrales</taxon>
        <taxon>Celastraceae</taxon>
        <taxon>Tripterygium</taxon>
    </lineage>
</organism>
<keyword evidence="5" id="KW-0479">Metal-binding</keyword>
<feature type="transmembrane region" description="Helical" evidence="13">
    <location>
        <begin position="6"/>
        <end position="27"/>
    </location>
</feature>
<feature type="region of interest" description="Disordered" evidence="12">
    <location>
        <begin position="283"/>
        <end position="316"/>
    </location>
</feature>
<dbReference type="GO" id="GO:0005829">
    <property type="term" value="C:cytosol"/>
    <property type="evidence" value="ECO:0007669"/>
    <property type="project" value="TreeGrafter"/>
</dbReference>
<evidence type="ECO:0000256" key="11">
    <source>
        <dbReference type="PROSITE-ProRule" id="PRU00134"/>
    </source>
</evidence>
<feature type="compositionally biased region" description="Polar residues" evidence="12">
    <location>
        <begin position="330"/>
        <end position="348"/>
    </location>
</feature>
<keyword evidence="7" id="KW-0833">Ubl conjugation pathway</keyword>
<comment type="caution">
    <text evidence="16">The sequence shown here is derived from an EMBL/GenBank/DDBJ whole genome shotgun (WGS) entry which is preliminary data.</text>
</comment>
<dbReference type="PROSITE" id="PS50235">
    <property type="entry name" value="USP_3"/>
    <property type="match status" value="1"/>
</dbReference>
<dbReference type="GO" id="GO:0006508">
    <property type="term" value="P:proteolysis"/>
    <property type="evidence" value="ECO:0007669"/>
    <property type="project" value="UniProtKB-KW"/>
</dbReference>
<dbReference type="CDD" id="cd02661">
    <property type="entry name" value="Peptidase_C19E"/>
    <property type="match status" value="1"/>
</dbReference>
<proteinExistence type="inferred from homology"/>